<dbReference type="InterPro" id="IPR023828">
    <property type="entry name" value="Peptidase_S8_Ser-AS"/>
</dbReference>
<dbReference type="InterPro" id="IPR010566">
    <property type="entry name" value="Haemolys_ca-bd"/>
</dbReference>
<dbReference type="SUPFAM" id="SSF52743">
    <property type="entry name" value="Subtilisin-like"/>
    <property type="match status" value="1"/>
</dbReference>
<dbReference type="Pfam" id="PF13946">
    <property type="entry name" value="DUF4214"/>
    <property type="match status" value="1"/>
</dbReference>
<accession>B2IL47</accession>
<evidence type="ECO:0000256" key="6">
    <source>
        <dbReference type="PROSITE-ProRule" id="PRU01240"/>
    </source>
</evidence>
<dbReference type="OrthoDB" id="9816306at2"/>
<dbReference type="PROSITE" id="PS51829">
    <property type="entry name" value="P_HOMO_B"/>
    <property type="match status" value="1"/>
</dbReference>
<dbReference type="EMBL" id="CP001017">
    <property type="protein sequence ID" value="ACB97247.1"/>
    <property type="molecule type" value="Genomic_DNA"/>
</dbReference>
<dbReference type="GO" id="GO:0005576">
    <property type="term" value="C:extracellular region"/>
    <property type="evidence" value="ECO:0007669"/>
    <property type="project" value="UniProtKB-SubCell"/>
</dbReference>
<keyword evidence="4" id="KW-0378">Hydrolase</keyword>
<dbReference type="InterPro" id="IPR050557">
    <property type="entry name" value="RTX_toxin/Mannuronan_C5-epim"/>
</dbReference>
<dbReference type="PANTHER" id="PTHR38340:SF1">
    <property type="entry name" value="S-LAYER PROTEIN"/>
    <property type="match status" value="1"/>
</dbReference>
<dbReference type="GO" id="GO:0004252">
    <property type="term" value="F:serine-type endopeptidase activity"/>
    <property type="evidence" value="ECO:0007669"/>
    <property type="project" value="InterPro"/>
</dbReference>
<dbReference type="Gene3D" id="3.40.50.200">
    <property type="entry name" value="Peptidase S8/S53 domain"/>
    <property type="match status" value="1"/>
</dbReference>
<evidence type="ECO:0000256" key="5">
    <source>
        <dbReference type="ARBA" id="ARBA00022825"/>
    </source>
</evidence>
<dbReference type="Pfam" id="PF17963">
    <property type="entry name" value="Big_9"/>
    <property type="match status" value="1"/>
</dbReference>
<dbReference type="InterPro" id="IPR008979">
    <property type="entry name" value="Galactose-bd-like_sf"/>
</dbReference>
<dbReference type="PANTHER" id="PTHR38340">
    <property type="entry name" value="S-LAYER PROTEIN"/>
    <property type="match status" value="1"/>
</dbReference>
<keyword evidence="5" id="KW-0720">Serine protease</keyword>
<dbReference type="Gene3D" id="2.150.10.10">
    <property type="entry name" value="Serralysin-like metalloprotease, C-terminal"/>
    <property type="match status" value="10"/>
</dbReference>
<evidence type="ECO:0000313" key="9">
    <source>
        <dbReference type="Proteomes" id="UP000001695"/>
    </source>
</evidence>
<evidence type="ECO:0000256" key="3">
    <source>
        <dbReference type="ARBA" id="ARBA00022670"/>
    </source>
</evidence>
<feature type="domain" description="P/Homo B" evidence="7">
    <location>
        <begin position="1759"/>
        <end position="1911"/>
    </location>
</feature>
<dbReference type="PROSITE" id="PS00138">
    <property type="entry name" value="SUBTILASE_SER"/>
    <property type="match status" value="1"/>
</dbReference>
<dbReference type="RefSeq" id="WP_012382860.1">
    <property type="nucleotide sequence ID" value="NC_010580.1"/>
</dbReference>
<dbReference type="PRINTS" id="PR00313">
    <property type="entry name" value="CABNDNGRPT"/>
</dbReference>
<dbReference type="InterPro" id="IPR011049">
    <property type="entry name" value="Serralysin-like_metalloprot_C"/>
</dbReference>
<keyword evidence="8" id="KW-0614">Plasmid</keyword>
<dbReference type="InterPro" id="IPR036852">
    <property type="entry name" value="Peptidase_S8/S53_dom_sf"/>
</dbReference>
<dbReference type="Gene3D" id="2.60.120.260">
    <property type="entry name" value="Galactose-binding domain-like"/>
    <property type="match status" value="1"/>
</dbReference>
<keyword evidence="3" id="KW-0645">Protease</keyword>
<evidence type="ECO:0000259" key="7">
    <source>
        <dbReference type="PROSITE" id="PS51829"/>
    </source>
</evidence>
<organism evidence="8 9">
    <name type="scientific">Beijerinckia indica subsp. indica (strain ATCC 9039 / DSM 1715 / NCIMB 8712)</name>
    <dbReference type="NCBI Taxonomy" id="395963"/>
    <lineage>
        <taxon>Bacteria</taxon>
        <taxon>Pseudomonadati</taxon>
        <taxon>Pseudomonadota</taxon>
        <taxon>Alphaproteobacteria</taxon>
        <taxon>Hyphomicrobiales</taxon>
        <taxon>Beijerinckiaceae</taxon>
        <taxon>Beijerinckia</taxon>
    </lineage>
</organism>
<dbReference type="Pfam" id="PF01483">
    <property type="entry name" value="P_proprotein"/>
    <property type="match status" value="1"/>
</dbReference>
<dbReference type="PROSITE" id="PS00330">
    <property type="entry name" value="HEMOLYSIN_CALCIUM"/>
    <property type="match status" value="10"/>
</dbReference>
<dbReference type="GO" id="GO:0005509">
    <property type="term" value="F:calcium ion binding"/>
    <property type="evidence" value="ECO:0007669"/>
    <property type="project" value="InterPro"/>
</dbReference>
<reference evidence="8 9" key="1">
    <citation type="submission" date="2008-03" db="EMBL/GenBank/DDBJ databases">
        <title>Complete sequence of plasmid1 of Beijerinckia indica subsp. indica ATCC 9039.</title>
        <authorList>
            <consortium name="US DOE Joint Genome Institute"/>
            <person name="Copeland A."/>
            <person name="Lucas S."/>
            <person name="Lapidus A."/>
            <person name="Glavina del Rio T."/>
            <person name="Dalin E."/>
            <person name="Tice H."/>
            <person name="Bruce D."/>
            <person name="Goodwin L."/>
            <person name="Pitluck S."/>
            <person name="LaButti K."/>
            <person name="Schmutz J."/>
            <person name="Larimer F."/>
            <person name="Land M."/>
            <person name="Hauser L."/>
            <person name="Kyrpides N."/>
            <person name="Mikhailova N."/>
            <person name="Dunfield P.F."/>
            <person name="Dedysh S.N."/>
            <person name="Liesack W."/>
            <person name="Saw J.H."/>
            <person name="Alam M."/>
            <person name="Chen Y."/>
            <person name="Murrell J.C."/>
            <person name="Richardson P."/>
        </authorList>
    </citation>
    <scope>NUCLEOTIDE SEQUENCE [LARGE SCALE GENOMIC DNA]</scope>
    <source>
        <strain evidence="9">ATCC 9039 / DSM 1715 / NCIMB 8712</strain>
        <plasmid evidence="8 9">pBIND01</plasmid>
    </source>
</reference>
<comment type="similarity">
    <text evidence="6">Belongs to the peptidase S8 family.</text>
</comment>
<evidence type="ECO:0000256" key="2">
    <source>
        <dbReference type="ARBA" id="ARBA00022525"/>
    </source>
</evidence>
<proteinExistence type="inferred from homology"/>
<dbReference type="SUPFAM" id="SSF51120">
    <property type="entry name" value="beta-Roll"/>
    <property type="match status" value="10"/>
</dbReference>
<evidence type="ECO:0000256" key="1">
    <source>
        <dbReference type="ARBA" id="ARBA00004613"/>
    </source>
</evidence>
<keyword evidence="2" id="KW-0964">Secreted</keyword>
<dbReference type="InterPro" id="IPR018511">
    <property type="entry name" value="Hemolysin-typ_Ca-bd_CS"/>
</dbReference>
<dbReference type="InterPro" id="IPR025282">
    <property type="entry name" value="DUF4214"/>
</dbReference>
<dbReference type="Pfam" id="PF06594">
    <property type="entry name" value="HCBP_related"/>
    <property type="match status" value="1"/>
</dbReference>
<dbReference type="InterPro" id="IPR002884">
    <property type="entry name" value="P_dom"/>
</dbReference>
<evidence type="ECO:0000256" key="4">
    <source>
        <dbReference type="ARBA" id="ARBA00022801"/>
    </source>
</evidence>
<sequence length="2911" mass="291118">MLDATTLAQLQNIANAQTNVGVKNAVVNIINLATGSNPASSTLAQTVNTLLGGPNGPMSAKANGSALFYSDDDNNPGKPNLQAAKDCQTSLKGNGYFLADTQAGVAAEKLANQADALSGAVNTSPAGDAIMGLASAMMGAQADNAYAFVSNAYSGSIWTQYELPALLGQTGSEVGTVNGLNLSNYNNYSPSQIQNLISASQACDPNNLPPPTGGVPANDNLSTTQMIALGLLGAATTVGVGALIILGAPVEIPALGVGGIMLLLTTSQAAAKPIAPTTTDAASQYQFQWQLNTYNGAQIAPALGYILAQAQGAPNVSSLAMQVQPSLVSLRNLVTQSNSPLFAQTTDSSGNLVNVTIQSNSSNSLLIQLASATATTAVNPATIDVGFNNSGGTSFEQTTVTNANGSAAVLISGDDNNASINNSTISLNSGATATITGNSNTFALGSDSSVTLNSQGGSNTVTVTGDPWFSWLASQTTRFEADANGVRVGYPGGNLGTDYSLNDQGQITAAPVFMGFGLGGGYASDSAEAGSLQSSVSGTIPADTSSGPPLDAWLSSVVVINLGGGVGSGTLYTAPSGFIQGGRVLSSTDMAVIYPNANNDGVFNNSPSGNVAGYNRSANDQLSAPSQNLQDLVGGTVSALQTLSSVSPLFGAALADMASNASSWINTDPLVIGTTSAGITLTNWISNAVYFDTNVNPTTLQADGKLHHTSWVSGGTGIVALDRNGNGQIDDITETLSEFFQGGSNPGHYADGLDALKSLAQAGASVFSAATSLTDPTTHQSYWSELRVWLDANQNGVTDAGELKTLNDLGITSINLVGSGNLGESLEGSAVTNRTTYTKSDGSSGAVAAVDFATNTVGDIATSANGGITIQSVPEGGATPSNSFVIKNTSAHAYTLSNGQLIDNTTGQTVIASGTKGVFSTNQNDSIAVASSDPTPYWLGGGTGAATLTGGAGNTVFLINSKTIVHGGTGFNIAEVTDAKPITVDLKTANLQEVIGGAGDGVFNASGTNWNVFIQGGSGNNIIIGGTANDALAGGTGDDLIEAGTGGSVIHAGAGNDVIYGGSGSTSTAQPAYVNAGNTADISYVERLYEGGFGREASAGELQWCVSVLGNGSVDRVTLASYFLSNPEWQNRFGTQTDAQFVTSVFDNFLGRDPSAGELAQFTQALADGAPRSYALESVADNAQSQTYWGLHHPGASDVIYGGSGHDTIVLGTNNAVVYAGSGTMTVVGNANGFSTVGLHGSYADYTLTHNADGTITVTNIGHEDGDGTVTMKNVTALDFKDFIQVDIATALGMPVDDTLNTGNASQVTVNASGQYVISAITLLANDLDYAGKSLSIRELLDNNGNAIARGSSGQVNGGIAMLSTDGSSITFTPTPGFAGVMSFRYHVEDSDGQTGQSVVQTGTSNTAELAATVSLVTPSQPTDPLFAKEWFLQAADVIPLLKHYTGAGVSVGIFDGSGNVDFSNPDLSAHAGQSVKLDGTPGITQTGTHATLIAGVLGAAIDGEGAVGVAPDATLNSEAVGLVGMSTQTDANLMDWSNYDVVNNSFSVKPPFYNLGLSPAGSASELTAFLNAIQNGRQGYGTIIVMGGGNSRAQGENTNDSYLTSSPYAITVGGINATTDLSTLRISGAPFSDPGYSILISAPANNITSDGVAYTNAYGQNFGSTVKTAEGTSFATPIVSGVVADMLQANPYLSWKDVQQILAYSAVKVDPNDTNPFVAGSTAGSGWAFNGATNWNGGGLHYSPDYGFGEVDARAAVRLAQSWSSFGIYTDVFSHDTYVISTPLSSGPFSKTFTESSTTDTVETVQVRVKISNAIRSNLTITLISPSGVTSTLMARPGSVIGPIADAANFVPGAFDDFTPGTFDYTFMTQADRGEAFQGNWTVNISDAAGSTSQAIVTDVKIILQGNYTAGKPQTFIYTDEFATLSSTPGNALYDPNNAARFTLTGSGYQDTLNVSATTGAVNLDLVTGSTDSTIDGRYLAIAPGSKINKVYLGDGVSTVHLNADNDIINTGAGNAILYGGAGFDIYNIGKWLQRSIPAGNTTIYGGSGGSAVYIGDEAGSNILVGGAGVDTVSYSSASAGVTVNLGVTTAQATRSTGTDTLLGFENLTGSAYNDVLTGNGGNNVIDGGAGNDTIDGGPGNDTLIGGAGIDTVSYASATSGVTVSLALTTAQATGGAGTDTLSGFENLTGSAYNDVLTGDSGDNVIDGGAGNDLIDGGLGNDTLIGGAGIDTLTYASATSGVTVSLALTTAQATGGAGTDTLSGFENLTGSAYNDVLTGSGGDNVIDGGAGNDLIDGGLGNDTLIGGAGVDTVTYVSATSGVTVSLALTTAQATGGAGTDTLSGFENLTGSAYSDVLTGDGGDNVIDGGAGNDTLYGGAGNDTLIGGAGNDKLQGGAGDDTLDGGAGTDAASYTQALAGVTVSLAVSGPQNTIGAGTDTLLNIENLTGSIYDDVLTGDAGNNVIDGNAGNDLIDGGLGNDTLIGGSGTDTVSYASATSGVTVSLALTTAQNTGGAGTDTLSGFENLTGSAYNDVLTGDSGNNVIDGGLGNDTLDGGAGVDTVTYVSATSGVTVSLALTTAQATGGAGTDTLSGFENLTGSAYSDVLTGDGGDNVIDGGAGNDTLYGGAGNDTLIGGAGNDKLQGGAGDDTLDGGAGTDAASYTQALAGVTVSLAVSGPQNTIGAGTDTLLNIENLTGSIYDDVLTGDAGNNVIDGNAGNDLIDGGLGNDTLIGGTGIDTVTYTSATSGVTVSLALTTAQNTGGAGTDTLSGFENLTGSAYNDVLTGDAGNNVINGGAGNDILVGSAGSDTLDGGAGNDVYIYHQADGNMLIHDAGDSSGPTPFNTLSFADLTLSNLLFSQSGTDLVIGIAGTGHSITVQNELGASGLDGIQQINFADGSNMTHAQILAHA</sequence>
<dbReference type="Pfam" id="PF00353">
    <property type="entry name" value="HemolysinCabind"/>
    <property type="match status" value="14"/>
</dbReference>
<geneLocation type="plasmid" evidence="8 9">
    <name>pBIND01</name>
</geneLocation>
<dbReference type="SUPFAM" id="SSF49785">
    <property type="entry name" value="Galactose-binding domain-like"/>
    <property type="match status" value="1"/>
</dbReference>
<protein>
    <submittedName>
        <fullName evidence="8">Proprotein convertase P</fullName>
    </submittedName>
</protein>
<evidence type="ECO:0000313" key="8">
    <source>
        <dbReference type="EMBL" id="ACB97247.1"/>
    </source>
</evidence>
<dbReference type="HOGENOM" id="CLU_226430_0_0_5"/>
<gene>
    <name evidence="8" type="ordered locus">Bind_3695</name>
</gene>
<dbReference type="GO" id="GO:0006508">
    <property type="term" value="P:proteolysis"/>
    <property type="evidence" value="ECO:0007669"/>
    <property type="project" value="UniProtKB-KW"/>
</dbReference>
<name>B2IL47_BEII9</name>
<dbReference type="PROSITE" id="PS51892">
    <property type="entry name" value="SUBTILASE"/>
    <property type="match status" value="1"/>
</dbReference>
<dbReference type="InterPro" id="IPR001343">
    <property type="entry name" value="Hemolysn_Ca-bd"/>
</dbReference>
<dbReference type="Proteomes" id="UP000001695">
    <property type="component" value="Plasmid pBIND01"/>
</dbReference>
<keyword evidence="9" id="KW-1185">Reference proteome</keyword>
<comment type="subcellular location">
    <subcellularLocation>
        <location evidence="1">Secreted</location>
    </subcellularLocation>
</comment>
<comment type="caution">
    <text evidence="6">Lacks conserved residue(s) required for the propagation of feature annotation.</text>
</comment>
<dbReference type="KEGG" id="bid:Bind_3695"/>